<keyword evidence="2" id="KW-1185">Reference proteome</keyword>
<comment type="caution">
    <text evidence="1">The sequence shown here is derived from an EMBL/GenBank/DDBJ whole genome shotgun (WGS) entry which is preliminary data.</text>
</comment>
<dbReference type="EMBL" id="JBITGY010000018">
    <property type="protein sequence ID" value="MFI6505295.1"/>
    <property type="molecule type" value="Genomic_DNA"/>
</dbReference>
<dbReference type="Gene3D" id="1.50.10.20">
    <property type="match status" value="1"/>
</dbReference>
<protein>
    <submittedName>
        <fullName evidence="1">Lanthionine synthetase C family protein</fullName>
    </submittedName>
</protein>
<name>A0ABW7ZBW0_9ACTN</name>
<evidence type="ECO:0000313" key="2">
    <source>
        <dbReference type="Proteomes" id="UP001612741"/>
    </source>
</evidence>
<accession>A0ABW7ZBW0</accession>
<dbReference type="InterPro" id="IPR007822">
    <property type="entry name" value="LANC-like"/>
</dbReference>
<sequence length="421" mass="43879">MAERITVRLAETADPEESVTHAARERVLGSRHGPSLYGGQAGSAILFHAAARAAGDSVPWQRLCRRALSAAAGATREQPFKGIGLAGGASGLALALTICAELEPGYLPSLAKLTRQIARQIVGSPPPRGGTGAAIADYDVVSGASGALGALLSLPTDGEDHRMAIHALLDYLIWLCSSGPVLENWRIPPGSAFPPVLRAVFPHGYVDLGLAHGIAGPLAALSIAWVAGCRRPGQRAAMEKTVSCLLESCVWDAEGRTWPLGVGLDGHGRRCMTAAPAARTAWCYGAPGICCALLLASCALEDRALREVAAESMETAVRRLGTETQGMSSTLCHGLAGMLSMCQRFARASDCNRFVPAVDTLTEFLLARCEASLPLMIQDLEADGSLVDCPSLLLGAAGVALALWSVSGPIGTAWERSLLIS</sequence>
<gene>
    <name evidence="1" type="ORF">ACIBG2_48500</name>
</gene>
<reference evidence="1 2" key="1">
    <citation type="submission" date="2024-10" db="EMBL/GenBank/DDBJ databases">
        <title>The Natural Products Discovery Center: Release of the First 8490 Sequenced Strains for Exploring Actinobacteria Biosynthetic Diversity.</title>
        <authorList>
            <person name="Kalkreuter E."/>
            <person name="Kautsar S.A."/>
            <person name="Yang D."/>
            <person name="Bader C.D."/>
            <person name="Teijaro C.N."/>
            <person name="Fluegel L."/>
            <person name="Davis C.M."/>
            <person name="Simpson J.R."/>
            <person name="Lauterbach L."/>
            <person name="Steele A.D."/>
            <person name="Gui C."/>
            <person name="Meng S."/>
            <person name="Li G."/>
            <person name="Viehrig K."/>
            <person name="Ye F."/>
            <person name="Su P."/>
            <person name="Kiefer A.F."/>
            <person name="Nichols A."/>
            <person name="Cepeda A.J."/>
            <person name="Yan W."/>
            <person name="Fan B."/>
            <person name="Jiang Y."/>
            <person name="Adhikari A."/>
            <person name="Zheng C.-J."/>
            <person name="Schuster L."/>
            <person name="Cowan T.M."/>
            <person name="Smanski M.J."/>
            <person name="Chevrette M.G."/>
            <person name="De Carvalho L.P.S."/>
            <person name="Shen B."/>
        </authorList>
    </citation>
    <scope>NUCLEOTIDE SEQUENCE [LARGE SCALE GENOMIC DNA]</scope>
    <source>
        <strain evidence="1 2">NPDC050545</strain>
    </source>
</reference>
<evidence type="ECO:0000313" key="1">
    <source>
        <dbReference type="EMBL" id="MFI6505295.1"/>
    </source>
</evidence>
<dbReference type="PRINTS" id="PR01950">
    <property type="entry name" value="LANCSUPER"/>
</dbReference>
<dbReference type="InterPro" id="IPR033889">
    <property type="entry name" value="LanC"/>
</dbReference>
<dbReference type="RefSeq" id="WP_397091381.1">
    <property type="nucleotide sequence ID" value="NZ_JBITGY010000018.1"/>
</dbReference>
<dbReference type="PRINTS" id="PR01955">
    <property type="entry name" value="LANCFRANKIA"/>
</dbReference>
<dbReference type="SUPFAM" id="SSF158745">
    <property type="entry name" value="LanC-like"/>
    <property type="match status" value="1"/>
</dbReference>
<dbReference type="Pfam" id="PF05147">
    <property type="entry name" value="LANC_like"/>
    <property type="match status" value="1"/>
</dbReference>
<proteinExistence type="predicted"/>
<dbReference type="SMART" id="SM01260">
    <property type="entry name" value="LANC_like"/>
    <property type="match status" value="1"/>
</dbReference>
<organism evidence="1 2">
    <name type="scientific">Nonomuraea typhae</name>
    <dbReference type="NCBI Taxonomy" id="2603600"/>
    <lineage>
        <taxon>Bacteria</taxon>
        <taxon>Bacillati</taxon>
        <taxon>Actinomycetota</taxon>
        <taxon>Actinomycetes</taxon>
        <taxon>Streptosporangiales</taxon>
        <taxon>Streptosporangiaceae</taxon>
        <taxon>Nonomuraea</taxon>
    </lineage>
</organism>
<dbReference type="Proteomes" id="UP001612741">
    <property type="component" value="Unassembled WGS sequence"/>
</dbReference>
<dbReference type="CDD" id="cd04793">
    <property type="entry name" value="LanC"/>
    <property type="match status" value="1"/>
</dbReference>